<gene>
    <name evidence="8" type="primary">br_45</name>
    <name evidence="8" type="ORF">FJT64_025074</name>
</gene>
<feature type="compositionally biased region" description="Gly residues" evidence="6">
    <location>
        <begin position="137"/>
        <end position="152"/>
    </location>
</feature>
<dbReference type="PANTHER" id="PTHR24379:SF121">
    <property type="entry name" value="C2H2-TYPE DOMAIN-CONTAINING PROTEIN"/>
    <property type="match status" value="1"/>
</dbReference>
<feature type="domain" description="C2H2-type" evidence="7">
    <location>
        <begin position="90"/>
        <end position="113"/>
    </location>
</feature>
<dbReference type="PROSITE" id="PS50157">
    <property type="entry name" value="ZINC_FINGER_C2H2_2"/>
    <property type="match status" value="4"/>
</dbReference>
<dbReference type="PROSITE" id="PS00028">
    <property type="entry name" value="ZINC_FINGER_C2H2_1"/>
    <property type="match status" value="5"/>
</dbReference>
<evidence type="ECO:0000256" key="3">
    <source>
        <dbReference type="ARBA" id="ARBA00022771"/>
    </source>
</evidence>
<accession>A0A6A4W6F0</accession>
<dbReference type="Pfam" id="PF00096">
    <property type="entry name" value="zf-C2H2"/>
    <property type="match status" value="3"/>
</dbReference>
<feature type="domain" description="C2H2-type" evidence="7">
    <location>
        <begin position="162"/>
        <end position="189"/>
    </location>
</feature>
<dbReference type="InterPro" id="IPR036236">
    <property type="entry name" value="Znf_C2H2_sf"/>
</dbReference>
<dbReference type="SUPFAM" id="SSF57667">
    <property type="entry name" value="beta-beta-alpha zinc fingers"/>
    <property type="match status" value="3"/>
</dbReference>
<sequence length="320" mass="34270">MGPRGSSIGGNSLRGHSQTPDEAGGLEMHAWCGLGAAEEAWTMDPGVLSALTPRTSSVASRRPVACRYCGKTYLHRQSLFNHVQMHLGKTRCTVCGETLSTVITLRNHMRTQHPLNDGEMTAAGEGSSSERQAMAAGGRGGGSRAGTAGGSGRPVPPGTDPLACGFCGKTYVHRRTLYQHEKMHQGKTTCTLCGETLSTVKSLKNHMKSWHPLHGEYIDRGAMCDSSSQDSSWMSGAYVGDDPSSTTTDVERRTCQLCHKVFRHRESLCNHMEMHRGVTTCQRCGKVLSTKKNLRLHLNRGCGFAPAGSGGVGPALSGDL</sequence>
<feature type="domain" description="C2H2-type" evidence="7">
    <location>
        <begin position="64"/>
        <end position="91"/>
    </location>
</feature>
<evidence type="ECO:0000313" key="8">
    <source>
        <dbReference type="EMBL" id="KAF0302906.1"/>
    </source>
</evidence>
<comment type="caution">
    <text evidence="8">The sequence shown here is derived from an EMBL/GenBank/DDBJ whole genome shotgun (WGS) entry which is preliminary data.</text>
</comment>
<feature type="region of interest" description="Disordered" evidence="6">
    <location>
        <begin position="1"/>
        <end position="20"/>
    </location>
</feature>
<dbReference type="SMART" id="SM00355">
    <property type="entry name" value="ZnF_C2H2"/>
    <property type="match status" value="6"/>
</dbReference>
<name>A0A6A4W6F0_AMPAM</name>
<dbReference type="PANTHER" id="PTHR24379">
    <property type="entry name" value="KRAB AND ZINC FINGER DOMAIN-CONTAINING"/>
    <property type="match status" value="1"/>
</dbReference>
<evidence type="ECO:0000313" key="9">
    <source>
        <dbReference type="Proteomes" id="UP000440578"/>
    </source>
</evidence>
<reference evidence="8 9" key="1">
    <citation type="submission" date="2019-07" db="EMBL/GenBank/DDBJ databases">
        <title>Draft genome assembly of a fouling barnacle, Amphibalanus amphitrite (Darwin, 1854): The first reference genome for Thecostraca.</title>
        <authorList>
            <person name="Kim W."/>
        </authorList>
    </citation>
    <scope>NUCLEOTIDE SEQUENCE [LARGE SCALE GENOMIC DNA]</scope>
    <source>
        <strain evidence="8">SNU_AA5</strain>
        <tissue evidence="8">Soma without cirri and trophi</tissue>
    </source>
</reference>
<dbReference type="InterPro" id="IPR013087">
    <property type="entry name" value="Znf_C2H2_type"/>
</dbReference>
<evidence type="ECO:0000259" key="7">
    <source>
        <dbReference type="PROSITE" id="PS50157"/>
    </source>
</evidence>
<dbReference type="GO" id="GO:0008270">
    <property type="term" value="F:zinc ion binding"/>
    <property type="evidence" value="ECO:0007669"/>
    <property type="project" value="UniProtKB-KW"/>
</dbReference>
<evidence type="ECO:0000256" key="4">
    <source>
        <dbReference type="ARBA" id="ARBA00022833"/>
    </source>
</evidence>
<organism evidence="8 9">
    <name type="scientific">Amphibalanus amphitrite</name>
    <name type="common">Striped barnacle</name>
    <name type="synonym">Balanus amphitrite</name>
    <dbReference type="NCBI Taxonomy" id="1232801"/>
    <lineage>
        <taxon>Eukaryota</taxon>
        <taxon>Metazoa</taxon>
        <taxon>Ecdysozoa</taxon>
        <taxon>Arthropoda</taxon>
        <taxon>Crustacea</taxon>
        <taxon>Multicrustacea</taxon>
        <taxon>Cirripedia</taxon>
        <taxon>Thoracica</taxon>
        <taxon>Thoracicalcarea</taxon>
        <taxon>Balanomorpha</taxon>
        <taxon>Balanoidea</taxon>
        <taxon>Balanidae</taxon>
        <taxon>Amphibalaninae</taxon>
        <taxon>Amphibalanus</taxon>
    </lineage>
</organism>
<evidence type="ECO:0000256" key="2">
    <source>
        <dbReference type="ARBA" id="ARBA00022737"/>
    </source>
</evidence>
<evidence type="ECO:0000256" key="1">
    <source>
        <dbReference type="ARBA" id="ARBA00022723"/>
    </source>
</evidence>
<evidence type="ECO:0000256" key="6">
    <source>
        <dbReference type="SAM" id="MobiDB-lite"/>
    </source>
</evidence>
<feature type="domain" description="C2H2-type" evidence="7">
    <location>
        <begin position="253"/>
        <end position="280"/>
    </location>
</feature>
<protein>
    <submittedName>
        <fullName evidence="8">Gastrula zinc finger protein XlCGF26.1</fullName>
    </submittedName>
</protein>
<dbReference type="Gene3D" id="3.30.160.60">
    <property type="entry name" value="Classic Zinc Finger"/>
    <property type="match status" value="3"/>
</dbReference>
<keyword evidence="2" id="KW-0677">Repeat</keyword>
<dbReference type="OrthoDB" id="10261408at2759"/>
<feature type="region of interest" description="Disordered" evidence="6">
    <location>
        <begin position="114"/>
        <end position="155"/>
    </location>
</feature>
<dbReference type="AlphaFoldDB" id="A0A6A4W6F0"/>
<dbReference type="Pfam" id="PF13894">
    <property type="entry name" value="zf-C2H2_4"/>
    <property type="match status" value="1"/>
</dbReference>
<dbReference type="EMBL" id="VIIS01001001">
    <property type="protein sequence ID" value="KAF0302906.1"/>
    <property type="molecule type" value="Genomic_DNA"/>
</dbReference>
<dbReference type="Proteomes" id="UP000440578">
    <property type="component" value="Unassembled WGS sequence"/>
</dbReference>
<keyword evidence="1" id="KW-0479">Metal-binding</keyword>
<keyword evidence="4" id="KW-0862">Zinc</keyword>
<evidence type="ECO:0000256" key="5">
    <source>
        <dbReference type="PROSITE-ProRule" id="PRU00042"/>
    </source>
</evidence>
<keyword evidence="9" id="KW-1185">Reference proteome</keyword>
<keyword evidence="3 5" id="KW-0863">Zinc-finger</keyword>
<proteinExistence type="predicted"/>